<proteinExistence type="predicted"/>
<name>A0A562U6Y6_9SPHI</name>
<dbReference type="AlphaFoldDB" id="A0A562U6Y6"/>
<gene>
    <name evidence="2" type="ORF">JN11_01689</name>
</gene>
<keyword evidence="3" id="KW-1185">Reference proteome</keyword>
<evidence type="ECO:0000313" key="2">
    <source>
        <dbReference type="EMBL" id="TWJ01538.1"/>
    </source>
</evidence>
<accession>A0A562U6Y6</accession>
<evidence type="ECO:0000313" key="3">
    <source>
        <dbReference type="Proteomes" id="UP000317010"/>
    </source>
</evidence>
<feature type="transmembrane region" description="Helical" evidence="1">
    <location>
        <begin position="14"/>
        <end position="36"/>
    </location>
</feature>
<reference evidence="2 3" key="1">
    <citation type="submission" date="2019-07" db="EMBL/GenBank/DDBJ databases">
        <title>Genomic Encyclopedia of Archaeal and Bacterial Type Strains, Phase II (KMG-II): from individual species to whole genera.</title>
        <authorList>
            <person name="Goeker M."/>
        </authorList>
    </citation>
    <scope>NUCLEOTIDE SEQUENCE [LARGE SCALE GENOMIC DNA]</scope>
    <source>
        <strain evidence="2 3">ATCC BAA-1854</strain>
    </source>
</reference>
<dbReference type="EMBL" id="VLLI01000004">
    <property type="protein sequence ID" value="TWJ01538.1"/>
    <property type="molecule type" value="Genomic_DNA"/>
</dbReference>
<sequence length="51" mass="5785">MNCTFVTYLGTDSFLPGVLALNQGITKIMVYWCLLLKTSLKKALIFSRQKD</sequence>
<organism evidence="2 3">
    <name type="scientific">Mucilaginibacter frigoritolerans</name>
    <dbReference type="NCBI Taxonomy" id="652788"/>
    <lineage>
        <taxon>Bacteria</taxon>
        <taxon>Pseudomonadati</taxon>
        <taxon>Bacteroidota</taxon>
        <taxon>Sphingobacteriia</taxon>
        <taxon>Sphingobacteriales</taxon>
        <taxon>Sphingobacteriaceae</taxon>
        <taxon>Mucilaginibacter</taxon>
    </lineage>
</organism>
<evidence type="ECO:0000256" key="1">
    <source>
        <dbReference type="SAM" id="Phobius"/>
    </source>
</evidence>
<dbReference type="Proteomes" id="UP000317010">
    <property type="component" value="Unassembled WGS sequence"/>
</dbReference>
<protein>
    <submittedName>
        <fullName evidence="2">Uncharacterized protein</fullName>
    </submittedName>
</protein>
<keyword evidence="1" id="KW-0472">Membrane</keyword>
<keyword evidence="1" id="KW-1133">Transmembrane helix</keyword>
<comment type="caution">
    <text evidence="2">The sequence shown here is derived from an EMBL/GenBank/DDBJ whole genome shotgun (WGS) entry which is preliminary data.</text>
</comment>
<keyword evidence="1" id="KW-0812">Transmembrane</keyword>